<dbReference type="InterPro" id="IPR039421">
    <property type="entry name" value="Type_1_exporter"/>
</dbReference>
<dbReference type="Gene3D" id="3.40.50.300">
    <property type="entry name" value="P-loop containing nucleotide triphosphate hydrolases"/>
    <property type="match status" value="1"/>
</dbReference>
<dbReference type="InterPro" id="IPR027417">
    <property type="entry name" value="P-loop_NTPase"/>
</dbReference>
<dbReference type="PROSITE" id="PS50929">
    <property type="entry name" value="ABC_TM1F"/>
    <property type="match status" value="1"/>
</dbReference>
<keyword evidence="3 5" id="KW-1133">Transmembrane helix</keyword>
<name>A0A7J7NJ02_9MAGN</name>
<evidence type="ECO:0000256" key="5">
    <source>
        <dbReference type="SAM" id="Phobius"/>
    </source>
</evidence>
<evidence type="ECO:0000313" key="8">
    <source>
        <dbReference type="Proteomes" id="UP000541444"/>
    </source>
</evidence>
<evidence type="ECO:0000259" key="6">
    <source>
        <dbReference type="PROSITE" id="PS50929"/>
    </source>
</evidence>
<keyword evidence="8" id="KW-1185">Reference proteome</keyword>
<comment type="caution">
    <text evidence="7">The sequence shown here is derived from an EMBL/GenBank/DDBJ whole genome shotgun (WGS) entry which is preliminary data.</text>
</comment>
<comment type="subcellular location">
    <subcellularLocation>
        <location evidence="1">Membrane</location>
        <topology evidence="1">Multi-pass membrane protein</topology>
    </subcellularLocation>
</comment>
<keyword evidence="2 5" id="KW-0812">Transmembrane</keyword>
<evidence type="ECO:0000256" key="4">
    <source>
        <dbReference type="ARBA" id="ARBA00023136"/>
    </source>
</evidence>
<dbReference type="GO" id="GO:0005743">
    <property type="term" value="C:mitochondrial inner membrane"/>
    <property type="evidence" value="ECO:0007669"/>
    <property type="project" value="TreeGrafter"/>
</dbReference>
<dbReference type="GO" id="GO:0015421">
    <property type="term" value="F:ABC-type oligopeptide transporter activity"/>
    <property type="evidence" value="ECO:0007669"/>
    <property type="project" value="TreeGrafter"/>
</dbReference>
<dbReference type="InterPro" id="IPR011527">
    <property type="entry name" value="ABC1_TM_dom"/>
</dbReference>
<dbReference type="Pfam" id="PF00664">
    <property type="entry name" value="ABC_membrane"/>
    <property type="match status" value="1"/>
</dbReference>
<dbReference type="AlphaFoldDB" id="A0A7J7NJ02"/>
<sequence>MTYEEASQVVNSAFGSIRTVASFCAEKKVMPLYAKKCEGPMKTGISQCVISEIGYGFSFCLLYSVYATCFYAGARLVDAGKITFSDVFRVFFALVMAAIGISQPSSLAPDFTKAKSTTDSIFEILDRKSKINPSDNSGTTLENMNGHIILDGVELHKFQLRWLRQQMGFVSQEPVLLNDTICANIAYGKEGPTTEADILAASELANAHKFISGLQRNAGLITVIRNGVIAEKRKHDTLINIKDGIYASLVALHKTAS</sequence>
<gene>
    <name evidence="7" type="ORF">GIB67_029837</name>
</gene>
<dbReference type="PANTHER" id="PTHR43394:SF18">
    <property type="entry name" value="ABC TRANSPORTER B FAMILY MEMBER 11-LIKE"/>
    <property type="match status" value="1"/>
</dbReference>
<accession>A0A7J7NJ02</accession>
<feature type="transmembrane region" description="Helical" evidence="5">
    <location>
        <begin position="53"/>
        <end position="74"/>
    </location>
</feature>
<dbReference type="EMBL" id="JACGCM010000764">
    <property type="protein sequence ID" value="KAF6167199.1"/>
    <property type="molecule type" value="Genomic_DNA"/>
</dbReference>
<protein>
    <recommendedName>
        <fullName evidence="6">ABC transmembrane type-1 domain-containing protein</fullName>
    </recommendedName>
</protein>
<dbReference type="GO" id="GO:0090374">
    <property type="term" value="P:oligopeptide export from mitochondrion"/>
    <property type="evidence" value="ECO:0007669"/>
    <property type="project" value="TreeGrafter"/>
</dbReference>
<evidence type="ECO:0000256" key="3">
    <source>
        <dbReference type="ARBA" id="ARBA00022989"/>
    </source>
</evidence>
<dbReference type="GO" id="GO:0005524">
    <property type="term" value="F:ATP binding"/>
    <property type="evidence" value="ECO:0007669"/>
    <property type="project" value="InterPro"/>
</dbReference>
<dbReference type="Gene3D" id="1.20.1560.10">
    <property type="entry name" value="ABC transporter type 1, transmembrane domain"/>
    <property type="match status" value="1"/>
</dbReference>
<dbReference type="SUPFAM" id="SSF52540">
    <property type="entry name" value="P-loop containing nucleoside triphosphate hydrolases"/>
    <property type="match status" value="1"/>
</dbReference>
<keyword evidence="4 5" id="KW-0472">Membrane</keyword>
<dbReference type="Proteomes" id="UP000541444">
    <property type="component" value="Unassembled WGS sequence"/>
</dbReference>
<feature type="transmembrane region" description="Helical" evidence="5">
    <location>
        <begin position="86"/>
        <end position="103"/>
    </location>
</feature>
<evidence type="ECO:0000313" key="7">
    <source>
        <dbReference type="EMBL" id="KAF6167199.1"/>
    </source>
</evidence>
<dbReference type="SUPFAM" id="SSF90123">
    <property type="entry name" value="ABC transporter transmembrane region"/>
    <property type="match status" value="1"/>
</dbReference>
<evidence type="ECO:0000256" key="1">
    <source>
        <dbReference type="ARBA" id="ARBA00004141"/>
    </source>
</evidence>
<dbReference type="InterPro" id="IPR036640">
    <property type="entry name" value="ABC1_TM_sf"/>
</dbReference>
<evidence type="ECO:0000256" key="2">
    <source>
        <dbReference type="ARBA" id="ARBA00022692"/>
    </source>
</evidence>
<organism evidence="7 8">
    <name type="scientific">Kingdonia uniflora</name>
    <dbReference type="NCBI Taxonomy" id="39325"/>
    <lineage>
        <taxon>Eukaryota</taxon>
        <taxon>Viridiplantae</taxon>
        <taxon>Streptophyta</taxon>
        <taxon>Embryophyta</taxon>
        <taxon>Tracheophyta</taxon>
        <taxon>Spermatophyta</taxon>
        <taxon>Magnoliopsida</taxon>
        <taxon>Ranunculales</taxon>
        <taxon>Circaeasteraceae</taxon>
        <taxon>Kingdonia</taxon>
    </lineage>
</organism>
<reference evidence="7 8" key="1">
    <citation type="journal article" date="2020" name="IScience">
        <title>Genome Sequencing of the Endangered Kingdonia uniflora (Circaeasteraceae, Ranunculales) Reveals Potential Mechanisms of Evolutionary Specialization.</title>
        <authorList>
            <person name="Sun Y."/>
            <person name="Deng T."/>
            <person name="Zhang A."/>
            <person name="Moore M.J."/>
            <person name="Landis J.B."/>
            <person name="Lin N."/>
            <person name="Zhang H."/>
            <person name="Zhang X."/>
            <person name="Huang J."/>
            <person name="Zhang X."/>
            <person name="Sun H."/>
            <person name="Wang H."/>
        </authorList>
    </citation>
    <scope>NUCLEOTIDE SEQUENCE [LARGE SCALE GENOMIC DNA]</scope>
    <source>
        <strain evidence="7">TB1705</strain>
        <tissue evidence="7">Leaf</tissue>
    </source>
</reference>
<proteinExistence type="predicted"/>
<feature type="domain" description="ABC transmembrane type-1" evidence="6">
    <location>
        <begin position="1"/>
        <end position="113"/>
    </location>
</feature>
<dbReference type="OrthoDB" id="6500128at2759"/>
<dbReference type="PANTHER" id="PTHR43394">
    <property type="entry name" value="ATP-DEPENDENT PERMEASE MDL1, MITOCHONDRIAL"/>
    <property type="match status" value="1"/>
</dbReference>